<evidence type="ECO:0000256" key="3">
    <source>
        <dbReference type="ARBA" id="ARBA00022692"/>
    </source>
</evidence>
<comment type="subcellular location">
    <subcellularLocation>
        <location evidence="1">Membrane</location>
        <topology evidence="1">Multi-pass membrane protein</topology>
    </subcellularLocation>
</comment>
<keyword evidence="7" id="KW-0106">Calcium</keyword>
<feature type="binding site" evidence="7">
    <location>
        <position position="30"/>
    </location>
    <ligand>
        <name>Ca(2+)</name>
        <dbReference type="ChEBI" id="CHEBI:29108"/>
    </ligand>
</feature>
<dbReference type="GO" id="GO:0046514">
    <property type="term" value="P:ceramide catabolic process"/>
    <property type="evidence" value="ECO:0007669"/>
    <property type="project" value="TreeGrafter"/>
</dbReference>
<keyword evidence="8" id="KW-0862">Zinc</keyword>
<comment type="cofactor">
    <cofactor evidence="8">
        <name>Zn(2+)</name>
        <dbReference type="ChEBI" id="CHEBI:29105"/>
    </cofactor>
</comment>
<dbReference type="GO" id="GO:0046513">
    <property type="term" value="P:ceramide biosynthetic process"/>
    <property type="evidence" value="ECO:0007669"/>
    <property type="project" value="TreeGrafter"/>
</dbReference>
<dbReference type="EMBL" id="KV429037">
    <property type="protein sequence ID" value="KZT73348.1"/>
    <property type="molecule type" value="Genomic_DNA"/>
</dbReference>
<feature type="binding site" evidence="7">
    <location>
        <position position="34"/>
    </location>
    <ligand>
        <name>Ca(2+)</name>
        <dbReference type="ChEBI" id="CHEBI:29108"/>
    </ligand>
</feature>
<gene>
    <name evidence="10" type="ORF">DAEQUDRAFT_754590</name>
</gene>
<evidence type="ECO:0000313" key="11">
    <source>
        <dbReference type="Proteomes" id="UP000076727"/>
    </source>
</evidence>
<dbReference type="Proteomes" id="UP000076727">
    <property type="component" value="Unassembled WGS sequence"/>
</dbReference>
<evidence type="ECO:0000256" key="2">
    <source>
        <dbReference type="ARBA" id="ARBA00009780"/>
    </source>
</evidence>
<evidence type="ECO:0000313" key="10">
    <source>
        <dbReference type="EMBL" id="KZT73348.1"/>
    </source>
</evidence>
<reference evidence="10 11" key="1">
    <citation type="journal article" date="2016" name="Mol. Biol. Evol.">
        <title>Comparative Genomics of Early-Diverging Mushroom-Forming Fungi Provides Insights into the Origins of Lignocellulose Decay Capabilities.</title>
        <authorList>
            <person name="Nagy L.G."/>
            <person name="Riley R."/>
            <person name="Tritt A."/>
            <person name="Adam C."/>
            <person name="Daum C."/>
            <person name="Floudas D."/>
            <person name="Sun H."/>
            <person name="Yadav J.S."/>
            <person name="Pangilinan J."/>
            <person name="Larsson K.H."/>
            <person name="Matsuura K."/>
            <person name="Barry K."/>
            <person name="Labutti K."/>
            <person name="Kuo R."/>
            <person name="Ohm R.A."/>
            <person name="Bhattacharya S.S."/>
            <person name="Shirouzu T."/>
            <person name="Yoshinaga Y."/>
            <person name="Martin F.M."/>
            <person name="Grigoriev I.V."/>
            <person name="Hibbett D.S."/>
        </authorList>
    </citation>
    <scope>NUCLEOTIDE SEQUENCE [LARGE SCALE GENOMIC DNA]</scope>
    <source>
        <strain evidence="10 11">L-15889</strain>
    </source>
</reference>
<dbReference type="InterPro" id="IPR008901">
    <property type="entry name" value="ACER"/>
</dbReference>
<feature type="transmembrane region" description="Helical" evidence="9">
    <location>
        <begin position="131"/>
        <end position="150"/>
    </location>
</feature>
<dbReference type="AlphaFoldDB" id="A0A165TF74"/>
<feature type="binding site" evidence="7">
    <location>
        <position position="32"/>
    </location>
    <ligand>
        <name>Ca(2+)</name>
        <dbReference type="ChEBI" id="CHEBI:29108"/>
    </ligand>
</feature>
<feature type="transmembrane region" description="Helical" evidence="9">
    <location>
        <begin position="37"/>
        <end position="59"/>
    </location>
</feature>
<dbReference type="STRING" id="1314783.A0A165TF74"/>
<evidence type="ECO:0000256" key="7">
    <source>
        <dbReference type="PIRSR" id="PIRSR608901-1"/>
    </source>
</evidence>
<feature type="binding site" evidence="7">
    <location>
        <position position="43"/>
    </location>
    <ligand>
        <name>Ca(2+)</name>
        <dbReference type="ChEBI" id="CHEBI:29108"/>
    </ligand>
</feature>
<dbReference type="GO" id="GO:0046872">
    <property type="term" value="F:metal ion binding"/>
    <property type="evidence" value="ECO:0007669"/>
    <property type="project" value="UniProtKB-KW"/>
</dbReference>
<dbReference type="GO" id="GO:0016811">
    <property type="term" value="F:hydrolase activity, acting on carbon-nitrogen (but not peptide) bonds, in linear amides"/>
    <property type="evidence" value="ECO:0007669"/>
    <property type="project" value="InterPro"/>
</dbReference>
<evidence type="ECO:0000256" key="6">
    <source>
        <dbReference type="ARBA" id="ARBA00023136"/>
    </source>
</evidence>
<keyword evidence="4" id="KW-0378">Hydrolase</keyword>
<feature type="transmembrane region" description="Helical" evidence="9">
    <location>
        <begin position="71"/>
        <end position="94"/>
    </location>
</feature>
<feature type="transmembrane region" description="Helical" evidence="9">
    <location>
        <begin position="197"/>
        <end position="214"/>
    </location>
</feature>
<evidence type="ECO:0000256" key="5">
    <source>
        <dbReference type="ARBA" id="ARBA00022989"/>
    </source>
</evidence>
<sequence>MSVASVFANSTLAHVNPLHFWGPVTATLDWCEANYQFSNYIAEAANTFSNIFTVGLALWGTYQAYAESLPLRYFVGEAGFALVGIGSFIFHATLLFEAQLADELPMIYVASYCCAVLFDTTRGFGLRDSPVLPLAVGVTTFNVLFTWSYYLNRNPIYHQAVFAGLLAITAVRTVYLLRDPEIAKRVPPHVKSTVARLFWTGAATFAFGFFIWNLDNVFCDTITGWKHTVGWPAAFVLEGHSWWHILTATGTYLMLVGNTCLGGQGGSSSILIDTLSFPWTLCIKDDHRNFKIQSILGVPSLKRIDGAQVKTQ</sequence>
<feature type="binding site" evidence="8">
    <location>
        <position position="240"/>
    </location>
    <ligand>
        <name>Zn(2+)</name>
        <dbReference type="ChEBI" id="CHEBI:29105"/>
        <note>catalytic</note>
    </ligand>
</feature>
<protein>
    <submittedName>
        <fullName evidence="10">Alkaline phytoceramidase</fullName>
    </submittedName>
</protein>
<dbReference type="PANTHER" id="PTHR46187">
    <property type="entry name" value="ALKALINE CERAMIDASE 3"/>
    <property type="match status" value="1"/>
</dbReference>
<keyword evidence="6 9" id="KW-0472">Membrane</keyword>
<dbReference type="GO" id="GO:0005789">
    <property type="term" value="C:endoplasmic reticulum membrane"/>
    <property type="evidence" value="ECO:0007669"/>
    <property type="project" value="TreeGrafter"/>
</dbReference>
<proteinExistence type="inferred from homology"/>
<feature type="transmembrane region" description="Helical" evidence="9">
    <location>
        <begin position="156"/>
        <end position="177"/>
    </location>
</feature>
<evidence type="ECO:0000256" key="8">
    <source>
        <dbReference type="PIRSR" id="PIRSR608901-2"/>
    </source>
</evidence>
<dbReference type="OrthoDB" id="187171at2759"/>
<evidence type="ECO:0000256" key="1">
    <source>
        <dbReference type="ARBA" id="ARBA00004141"/>
    </source>
</evidence>
<accession>A0A165TF74</accession>
<organism evidence="10 11">
    <name type="scientific">Daedalea quercina L-15889</name>
    <dbReference type="NCBI Taxonomy" id="1314783"/>
    <lineage>
        <taxon>Eukaryota</taxon>
        <taxon>Fungi</taxon>
        <taxon>Dikarya</taxon>
        <taxon>Basidiomycota</taxon>
        <taxon>Agaricomycotina</taxon>
        <taxon>Agaricomycetes</taxon>
        <taxon>Polyporales</taxon>
        <taxon>Fomitopsis</taxon>
    </lineage>
</organism>
<name>A0A165TF74_9APHY</name>
<dbReference type="Pfam" id="PF05875">
    <property type="entry name" value="Ceramidase"/>
    <property type="match status" value="1"/>
</dbReference>
<keyword evidence="7" id="KW-0479">Metal-binding</keyword>
<evidence type="ECO:0000256" key="9">
    <source>
        <dbReference type="SAM" id="Phobius"/>
    </source>
</evidence>
<keyword evidence="11" id="KW-1185">Reference proteome</keyword>
<evidence type="ECO:0000256" key="4">
    <source>
        <dbReference type="ARBA" id="ARBA00022801"/>
    </source>
</evidence>
<keyword evidence="5 9" id="KW-1133">Transmembrane helix</keyword>
<feature type="binding site" evidence="8">
    <location>
        <position position="244"/>
    </location>
    <ligand>
        <name>Zn(2+)</name>
        <dbReference type="ChEBI" id="CHEBI:29105"/>
        <note>catalytic</note>
    </ligand>
</feature>
<feature type="binding site" evidence="8">
    <location>
        <position position="91"/>
    </location>
    <ligand>
        <name>Zn(2+)</name>
        <dbReference type="ChEBI" id="CHEBI:29105"/>
        <note>catalytic</note>
    </ligand>
</feature>
<keyword evidence="3 9" id="KW-0812">Transmembrane</keyword>
<comment type="similarity">
    <text evidence="2">Belongs to the alkaline ceramidase family.</text>
</comment>
<feature type="binding site" evidence="7">
    <location>
        <position position="29"/>
    </location>
    <ligand>
        <name>Ca(2+)</name>
        <dbReference type="ChEBI" id="CHEBI:29108"/>
    </ligand>
</feature>
<dbReference type="PANTHER" id="PTHR46187:SF3">
    <property type="entry name" value="ALKALINE CERAMIDASE 3"/>
    <property type="match status" value="1"/>
</dbReference>